<keyword evidence="1" id="KW-1133">Transmembrane helix</keyword>
<sequence>MHRTTMNQIKHTVNTLYVVIDVLLLATPFRLFHMFATIFLGSLYVLFNSVLFLNGQTLTPDFPHPGGRVVEESRVQPLGRWRYDGGRGVQGRWGEPASGVREEEAQVYNYLDWHKPVEAIITCVMAMFLCVLAQTLLFLVFRLRLWAWQRLHGGEGWRVGEELQNIVMSQSSSYNTIDENAEEQSSIGKKPVH</sequence>
<comment type="caution">
    <text evidence="2">The sequence shown here is derived from an EMBL/GenBank/DDBJ whole genome shotgun (WGS) entry which is preliminary data.</text>
</comment>
<dbReference type="PANTHER" id="PTHR12242:SF45">
    <property type="entry name" value="MARVEL DOMAIN-CONTAINING PROTEIN"/>
    <property type="match status" value="1"/>
</dbReference>
<keyword evidence="3" id="KW-1185">Reference proteome</keyword>
<evidence type="ECO:0000313" key="2">
    <source>
        <dbReference type="EMBL" id="KAK7102266.1"/>
    </source>
</evidence>
<evidence type="ECO:0000313" key="3">
    <source>
        <dbReference type="Proteomes" id="UP001374579"/>
    </source>
</evidence>
<evidence type="ECO:0000256" key="1">
    <source>
        <dbReference type="SAM" id="Phobius"/>
    </source>
</evidence>
<accession>A0AAN9BA81</accession>
<dbReference type="GO" id="GO:0016020">
    <property type="term" value="C:membrane"/>
    <property type="evidence" value="ECO:0007669"/>
    <property type="project" value="TreeGrafter"/>
</dbReference>
<organism evidence="2 3">
    <name type="scientific">Littorina saxatilis</name>
    <dbReference type="NCBI Taxonomy" id="31220"/>
    <lineage>
        <taxon>Eukaryota</taxon>
        <taxon>Metazoa</taxon>
        <taxon>Spiralia</taxon>
        <taxon>Lophotrochozoa</taxon>
        <taxon>Mollusca</taxon>
        <taxon>Gastropoda</taxon>
        <taxon>Caenogastropoda</taxon>
        <taxon>Littorinimorpha</taxon>
        <taxon>Littorinoidea</taxon>
        <taxon>Littorinidae</taxon>
        <taxon>Littorina</taxon>
    </lineage>
</organism>
<keyword evidence="1" id="KW-0812">Transmembrane</keyword>
<dbReference type="PANTHER" id="PTHR12242">
    <property type="entry name" value="OS02G0130600 PROTEIN-RELATED"/>
    <property type="match status" value="1"/>
</dbReference>
<keyword evidence="1" id="KW-0472">Membrane</keyword>
<proteinExistence type="predicted"/>
<dbReference type="AlphaFoldDB" id="A0AAN9BA81"/>
<gene>
    <name evidence="2" type="ORF">V1264_020510</name>
</gene>
<feature type="transmembrane region" description="Helical" evidence="1">
    <location>
        <begin position="31"/>
        <end position="53"/>
    </location>
</feature>
<dbReference type="EMBL" id="JBAMIC010000010">
    <property type="protein sequence ID" value="KAK7102266.1"/>
    <property type="molecule type" value="Genomic_DNA"/>
</dbReference>
<reference evidence="2 3" key="1">
    <citation type="submission" date="2024-02" db="EMBL/GenBank/DDBJ databases">
        <title>Chromosome-scale genome assembly of the rough periwinkle Littorina saxatilis.</title>
        <authorList>
            <person name="De Jode A."/>
            <person name="Faria R."/>
            <person name="Formenti G."/>
            <person name="Sims Y."/>
            <person name="Smith T.P."/>
            <person name="Tracey A."/>
            <person name="Wood J.M.D."/>
            <person name="Zagrodzka Z.B."/>
            <person name="Johannesson K."/>
            <person name="Butlin R.K."/>
            <person name="Leder E.H."/>
        </authorList>
    </citation>
    <scope>NUCLEOTIDE SEQUENCE [LARGE SCALE GENOMIC DNA]</scope>
    <source>
        <strain evidence="2">Snail1</strain>
        <tissue evidence="2">Muscle</tissue>
    </source>
</reference>
<protein>
    <submittedName>
        <fullName evidence="2">Uncharacterized protein</fullName>
    </submittedName>
</protein>
<name>A0AAN9BA81_9CAEN</name>
<dbReference type="Proteomes" id="UP001374579">
    <property type="component" value="Unassembled WGS sequence"/>
</dbReference>
<feature type="transmembrane region" description="Helical" evidence="1">
    <location>
        <begin position="119"/>
        <end position="141"/>
    </location>
</feature>